<protein>
    <submittedName>
        <fullName evidence="5">Flagellar motor protein MotB</fullName>
    </submittedName>
</protein>
<evidence type="ECO:0000256" key="2">
    <source>
        <dbReference type="ARBA" id="ARBA00023136"/>
    </source>
</evidence>
<dbReference type="EMBL" id="JAUQSZ010000002">
    <property type="protein sequence ID" value="MDO7841500.1"/>
    <property type="molecule type" value="Genomic_DNA"/>
</dbReference>
<proteinExistence type="predicted"/>
<sequence length="197" mass="19984">MTLDDDFPETSQGRPAWLMTLADLALLLVGFFVFLQASQHLDKKALANGIRSGFGAETVPPVDAKADAPEPMPLAAAAVLDFAPGGANLPADPASIVAWAREAARDPRVSLKITGAVDGSPGDVDPLTGSGAILATDRARAVAAAIAAAHAVPAGRMTIVGAPRPTAGHRNVTVTLGFAGTRQIDAAQPDPLTAGKP</sequence>
<feature type="domain" description="Motility protein B-like N-terminal" evidence="4">
    <location>
        <begin position="12"/>
        <end position="46"/>
    </location>
</feature>
<accession>A0ABT8ZV93</accession>
<dbReference type="Proteomes" id="UP001176468">
    <property type="component" value="Unassembled WGS sequence"/>
</dbReference>
<comment type="subcellular location">
    <subcellularLocation>
        <location evidence="1">Membrane</location>
    </subcellularLocation>
</comment>
<keyword evidence="2 3" id="KW-0472">Membrane</keyword>
<dbReference type="Pfam" id="PF13677">
    <property type="entry name" value="MotB_plug"/>
    <property type="match status" value="1"/>
</dbReference>
<evidence type="ECO:0000256" key="1">
    <source>
        <dbReference type="ARBA" id="ARBA00004370"/>
    </source>
</evidence>
<evidence type="ECO:0000259" key="4">
    <source>
        <dbReference type="Pfam" id="PF13677"/>
    </source>
</evidence>
<gene>
    <name evidence="5" type="ORF">Q5H94_04120</name>
</gene>
<feature type="transmembrane region" description="Helical" evidence="3">
    <location>
        <begin position="16"/>
        <end position="35"/>
    </location>
</feature>
<evidence type="ECO:0000313" key="5">
    <source>
        <dbReference type="EMBL" id="MDO7841500.1"/>
    </source>
</evidence>
<keyword evidence="3" id="KW-1133">Transmembrane helix</keyword>
<keyword evidence="3" id="KW-0812">Transmembrane</keyword>
<evidence type="ECO:0000313" key="6">
    <source>
        <dbReference type="Proteomes" id="UP001176468"/>
    </source>
</evidence>
<organism evidence="5 6">
    <name type="scientific">Sphingomonas immobilis</name>
    <dbReference type="NCBI Taxonomy" id="3063997"/>
    <lineage>
        <taxon>Bacteria</taxon>
        <taxon>Pseudomonadati</taxon>
        <taxon>Pseudomonadota</taxon>
        <taxon>Alphaproteobacteria</taxon>
        <taxon>Sphingomonadales</taxon>
        <taxon>Sphingomonadaceae</taxon>
        <taxon>Sphingomonas</taxon>
    </lineage>
</organism>
<keyword evidence="5" id="KW-0969">Cilium</keyword>
<keyword evidence="6" id="KW-1185">Reference proteome</keyword>
<keyword evidence="5" id="KW-0282">Flagellum</keyword>
<dbReference type="InterPro" id="IPR025713">
    <property type="entry name" value="MotB-like_N_dom"/>
</dbReference>
<comment type="caution">
    <text evidence="5">The sequence shown here is derived from an EMBL/GenBank/DDBJ whole genome shotgun (WGS) entry which is preliminary data.</text>
</comment>
<reference evidence="5" key="1">
    <citation type="submission" date="2023-07" db="EMBL/GenBank/DDBJ databases">
        <authorList>
            <person name="Kim M.K."/>
        </authorList>
    </citation>
    <scope>NUCLEOTIDE SEQUENCE</scope>
    <source>
        <strain evidence="5">CA1-15</strain>
    </source>
</reference>
<dbReference type="RefSeq" id="WP_304559953.1">
    <property type="nucleotide sequence ID" value="NZ_JAUQSZ010000002.1"/>
</dbReference>
<name>A0ABT8ZV93_9SPHN</name>
<evidence type="ECO:0000256" key="3">
    <source>
        <dbReference type="SAM" id="Phobius"/>
    </source>
</evidence>
<keyword evidence="5" id="KW-0966">Cell projection</keyword>